<comment type="subcellular location">
    <subcellularLocation>
        <location evidence="1 7">Cell membrane</location>
        <topology evidence="1 7">Multi-pass membrane protein</topology>
    </subcellularLocation>
</comment>
<evidence type="ECO:0000256" key="3">
    <source>
        <dbReference type="ARBA" id="ARBA00022475"/>
    </source>
</evidence>
<comment type="caution">
    <text evidence="8">The sequence shown here is derived from an EMBL/GenBank/DDBJ whole genome shotgun (WGS) entry which is preliminary data.</text>
</comment>
<feature type="transmembrane region" description="Helical" evidence="7">
    <location>
        <begin position="6"/>
        <end position="26"/>
    </location>
</feature>
<gene>
    <name evidence="8" type="ORF">QJ522_14150</name>
</gene>
<evidence type="ECO:0000313" key="9">
    <source>
        <dbReference type="Proteomes" id="UP001431776"/>
    </source>
</evidence>
<evidence type="ECO:0000256" key="4">
    <source>
        <dbReference type="ARBA" id="ARBA00022692"/>
    </source>
</evidence>
<proteinExistence type="inferred from homology"/>
<feature type="transmembrane region" description="Helical" evidence="7">
    <location>
        <begin position="172"/>
        <end position="196"/>
    </location>
</feature>
<sequence length="206" mass="21964">MSAEAFVQTSLYFLALINPASKVFLLSSMDPPCRRPELLRIAVTATSVALVILLVLSGIGHFLLHEVFRVEMYSLQVAGGIILFIIGLTAVRRGRFYEQDLHGAKDISIVPLAAPLIAGPGTITAAISFAATQGVAITALSLTTALAVNFLVMLMSLWIGRILERFHAFGPLIRITGLIVTAVAVQMTLSGLSQWLGPILSPAPAE</sequence>
<feature type="transmembrane region" description="Helical" evidence="7">
    <location>
        <begin position="38"/>
        <end position="60"/>
    </location>
</feature>
<protein>
    <recommendedName>
        <fullName evidence="7">UPF0056 membrane protein</fullName>
    </recommendedName>
</protein>
<dbReference type="PANTHER" id="PTHR33508">
    <property type="entry name" value="UPF0056 MEMBRANE PROTEIN YHCE"/>
    <property type="match status" value="1"/>
</dbReference>
<keyword evidence="5 7" id="KW-1133">Transmembrane helix</keyword>
<dbReference type="PANTHER" id="PTHR33508:SF1">
    <property type="entry name" value="UPF0056 MEMBRANE PROTEIN YHCE"/>
    <property type="match status" value="1"/>
</dbReference>
<keyword evidence="4 7" id="KW-0812">Transmembrane</keyword>
<evidence type="ECO:0000256" key="2">
    <source>
        <dbReference type="ARBA" id="ARBA00009784"/>
    </source>
</evidence>
<keyword evidence="6 7" id="KW-0472">Membrane</keyword>
<dbReference type="Pfam" id="PF01914">
    <property type="entry name" value="MarC"/>
    <property type="match status" value="1"/>
</dbReference>
<organism evidence="8 9">
    <name type="scientific">Anaerobaca lacustris</name>
    <dbReference type="NCBI Taxonomy" id="3044600"/>
    <lineage>
        <taxon>Bacteria</taxon>
        <taxon>Pseudomonadati</taxon>
        <taxon>Planctomycetota</taxon>
        <taxon>Phycisphaerae</taxon>
        <taxon>Sedimentisphaerales</taxon>
        <taxon>Anaerobacaceae</taxon>
        <taxon>Anaerobaca</taxon>
    </lineage>
</organism>
<evidence type="ECO:0000256" key="5">
    <source>
        <dbReference type="ARBA" id="ARBA00022989"/>
    </source>
</evidence>
<evidence type="ECO:0000256" key="6">
    <source>
        <dbReference type="ARBA" id="ARBA00023136"/>
    </source>
</evidence>
<feature type="transmembrane region" description="Helical" evidence="7">
    <location>
        <begin position="72"/>
        <end position="91"/>
    </location>
</feature>
<feature type="transmembrane region" description="Helical" evidence="7">
    <location>
        <begin position="137"/>
        <end position="160"/>
    </location>
</feature>
<dbReference type="EMBL" id="JASCXX010000017">
    <property type="protein sequence ID" value="MDI6450198.1"/>
    <property type="molecule type" value="Genomic_DNA"/>
</dbReference>
<reference evidence="8" key="1">
    <citation type="submission" date="2023-05" db="EMBL/GenBank/DDBJ databases">
        <title>Anaerotaeda fermentans gen. nov., sp. nov., a novel anaerobic planctomycete of the new family within the order Sedimentisphaerales isolated from Taman Peninsula, Russia.</title>
        <authorList>
            <person name="Khomyakova M.A."/>
            <person name="Merkel A.Y."/>
            <person name="Slobodkin A.I."/>
        </authorList>
    </citation>
    <scope>NUCLEOTIDE SEQUENCE</scope>
    <source>
        <strain evidence="8">M17dextr</strain>
    </source>
</reference>
<feature type="transmembrane region" description="Helical" evidence="7">
    <location>
        <begin position="112"/>
        <end position="131"/>
    </location>
</feature>
<dbReference type="RefSeq" id="WP_349245606.1">
    <property type="nucleotide sequence ID" value="NZ_JASCXX010000017.1"/>
</dbReference>
<keyword evidence="3" id="KW-1003">Cell membrane</keyword>
<keyword evidence="9" id="KW-1185">Reference proteome</keyword>
<evidence type="ECO:0000256" key="1">
    <source>
        <dbReference type="ARBA" id="ARBA00004651"/>
    </source>
</evidence>
<dbReference type="InterPro" id="IPR002771">
    <property type="entry name" value="Multi_antbiot-R_MarC"/>
</dbReference>
<evidence type="ECO:0000313" key="8">
    <source>
        <dbReference type="EMBL" id="MDI6450198.1"/>
    </source>
</evidence>
<name>A0AAW6U2S8_9BACT</name>
<dbReference type="AlphaFoldDB" id="A0AAW6U2S8"/>
<comment type="similarity">
    <text evidence="2 7">Belongs to the UPF0056 (MarC) family.</text>
</comment>
<evidence type="ECO:0000256" key="7">
    <source>
        <dbReference type="RuleBase" id="RU362048"/>
    </source>
</evidence>
<dbReference type="GO" id="GO:0005886">
    <property type="term" value="C:plasma membrane"/>
    <property type="evidence" value="ECO:0007669"/>
    <property type="project" value="UniProtKB-SubCell"/>
</dbReference>
<dbReference type="Proteomes" id="UP001431776">
    <property type="component" value="Unassembled WGS sequence"/>
</dbReference>
<accession>A0AAW6U2S8</accession>